<keyword evidence="6" id="KW-1185">Reference proteome</keyword>
<name>A0A2A2HF61_9EURY</name>
<dbReference type="GO" id="GO:0006099">
    <property type="term" value="P:tricarboxylic acid cycle"/>
    <property type="evidence" value="ECO:0007669"/>
    <property type="project" value="TreeGrafter"/>
</dbReference>
<dbReference type="GO" id="GO:0000287">
    <property type="term" value="F:magnesium ion binding"/>
    <property type="evidence" value="ECO:0007669"/>
    <property type="project" value="InterPro"/>
</dbReference>
<dbReference type="SMART" id="SM01329">
    <property type="entry name" value="Iso_dh"/>
    <property type="match status" value="1"/>
</dbReference>
<dbReference type="GO" id="GO:0047046">
    <property type="term" value="F:homoisocitrate dehydrogenase activity"/>
    <property type="evidence" value="ECO:0007669"/>
    <property type="project" value="UniProtKB-EC"/>
</dbReference>
<evidence type="ECO:0000313" key="4">
    <source>
        <dbReference type="EMBL" id="PAV08069.1"/>
    </source>
</evidence>
<gene>
    <name evidence="5" type="primary">hicd_1</name>
    <name evidence="4" type="ORF">ASJ82_05320</name>
    <name evidence="5" type="ORF">MSCUN_01540</name>
</gene>
<dbReference type="RefSeq" id="WP_095608127.1">
    <property type="nucleotide sequence ID" value="NZ_CAUHCB010000001.1"/>
</dbReference>
<dbReference type="EC" id="1.1.1.41" evidence="4"/>
<dbReference type="Gene3D" id="3.40.718.10">
    <property type="entry name" value="Isopropylmalate Dehydrogenase"/>
    <property type="match status" value="1"/>
</dbReference>
<dbReference type="PANTHER" id="PTHR11835:SF34">
    <property type="entry name" value="ISOCITRATE DEHYDROGENASE [NAD] SUBUNIT ALPHA, MITOCHONDRIAL"/>
    <property type="match status" value="1"/>
</dbReference>
<proteinExistence type="inferred from homology"/>
<organism evidence="4 6">
    <name type="scientific">Methanosphaera cuniculi</name>
    <dbReference type="NCBI Taxonomy" id="1077256"/>
    <lineage>
        <taxon>Archaea</taxon>
        <taxon>Methanobacteriati</taxon>
        <taxon>Methanobacteriota</taxon>
        <taxon>Methanomada group</taxon>
        <taxon>Methanobacteria</taxon>
        <taxon>Methanobacteriales</taxon>
        <taxon>Methanobacteriaceae</taxon>
        <taxon>Methanosphaera</taxon>
    </lineage>
</organism>
<keyword evidence="2 4" id="KW-0560">Oxidoreductase</keyword>
<dbReference type="AlphaFoldDB" id="A0A2A2HF61"/>
<accession>A0A2A2HF61</accession>
<evidence type="ECO:0000313" key="6">
    <source>
        <dbReference type="Proteomes" id="UP000217528"/>
    </source>
</evidence>
<reference evidence="4 6" key="2">
    <citation type="journal article" date="2017" name="BMC Genomics">
        <title>Genomic analysis of methanogenic archaea reveals a shift towards energy conservation.</title>
        <authorList>
            <person name="Gilmore S.P."/>
            <person name="Henske J.K."/>
            <person name="Sexton J.A."/>
            <person name="Solomon K.V."/>
            <person name="Seppala S."/>
            <person name="Yoo J.I."/>
            <person name="Huyett L.M."/>
            <person name="Pressman A."/>
            <person name="Cogan J.Z."/>
            <person name="Kivenson V."/>
            <person name="Peng X."/>
            <person name="Tan Y."/>
            <person name="Valentine D.L."/>
            <person name="O'Malley M.A."/>
        </authorList>
    </citation>
    <scope>NUCLEOTIDE SEQUENCE [LARGE SCALE GENOMIC DNA]</scope>
    <source>
        <strain evidence="4 6">1R-7</strain>
    </source>
</reference>
<dbReference type="EMBL" id="LWMS01000004">
    <property type="protein sequence ID" value="PWL08945.1"/>
    <property type="molecule type" value="Genomic_DNA"/>
</dbReference>
<evidence type="ECO:0000313" key="5">
    <source>
        <dbReference type="EMBL" id="PWL08945.1"/>
    </source>
</evidence>
<reference evidence="5 7" key="1">
    <citation type="submission" date="2016-04" db="EMBL/GenBank/DDBJ databases">
        <title>Genome sequence of Methanosphaera cuniculi DSM 4103.</title>
        <authorList>
            <person name="Poehlein A."/>
            <person name="Seedorf H."/>
            <person name="Daniel R."/>
        </authorList>
    </citation>
    <scope>NUCLEOTIDE SEQUENCE [LARGE SCALE GENOMIC DNA]</scope>
    <source>
        <strain evidence="5 7">DSM 4103</strain>
    </source>
</reference>
<dbReference type="Proteomes" id="UP000246004">
    <property type="component" value="Unassembled WGS sequence"/>
</dbReference>
<dbReference type="GO" id="GO:0051287">
    <property type="term" value="F:NAD binding"/>
    <property type="evidence" value="ECO:0007669"/>
    <property type="project" value="InterPro"/>
</dbReference>
<evidence type="ECO:0000256" key="2">
    <source>
        <dbReference type="ARBA" id="ARBA00023002"/>
    </source>
</evidence>
<comment type="similarity">
    <text evidence="1">Belongs to the isocitrate and isopropylmalate dehydrogenases family.</text>
</comment>
<dbReference type="SUPFAM" id="SSF53659">
    <property type="entry name" value="Isocitrate/Isopropylmalate dehydrogenase-like"/>
    <property type="match status" value="1"/>
</dbReference>
<dbReference type="Proteomes" id="UP000217528">
    <property type="component" value="Unassembled WGS sequence"/>
</dbReference>
<evidence type="ECO:0000313" key="7">
    <source>
        <dbReference type="Proteomes" id="UP000246004"/>
    </source>
</evidence>
<dbReference type="Pfam" id="PF00180">
    <property type="entry name" value="Iso_dh"/>
    <property type="match status" value="1"/>
</dbReference>
<feature type="domain" description="Isopropylmalate dehydrogenase-like" evidence="3">
    <location>
        <begin position="3"/>
        <end position="321"/>
    </location>
</feature>
<dbReference type="PROSITE" id="PS00470">
    <property type="entry name" value="IDH_IMDH"/>
    <property type="match status" value="1"/>
</dbReference>
<evidence type="ECO:0000256" key="1">
    <source>
        <dbReference type="ARBA" id="ARBA00007769"/>
    </source>
</evidence>
<dbReference type="EMBL" id="LMVN01000003">
    <property type="protein sequence ID" value="PAV08069.1"/>
    <property type="molecule type" value="Genomic_DNA"/>
</dbReference>
<dbReference type="EC" id="1.1.1.87" evidence="5"/>
<comment type="caution">
    <text evidence="4">The sequence shown here is derived from an EMBL/GenBank/DDBJ whole genome shotgun (WGS) entry which is preliminary data.</text>
</comment>
<dbReference type="GO" id="GO:0004449">
    <property type="term" value="F:isocitrate dehydrogenase (NAD+) activity"/>
    <property type="evidence" value="ECO:0007669"/>
    <property type="project" value="UniProtKB-EC"/>
</dbReference>
<dbReference type="NCBIfam" id="NF040626">
    <property type="entry name" value="AksF2_Meth"/>
    <property type="match status" value="1"/>
</dbReference>
<dbReference type="GO" id="GO:0006102">
    <property type="term" value="P:isocitrate metabolic process"/>
    <property type="evidence" value="ECO:0007669"/>
    <property type="project" value="TreeGrafter"/>
</dbReference>
<dbReference type="InterPro" id="IPR024084">
    <property type="entry name" value="IsoPropMal-DH-like_dom"/>
</dbReference>
<protein>
    <submittedName>
        <fullName evidence="4 5">Isocitrate dehydrogenase</fullName>
        <ecNumber evidence="5">1.1.1.87</ecNumber>
        <ecNumber evidence="4">1.1.1.41</ecNumber>
    </submittedName>
</protein>
<evidence type="ECO:0000259" key="3">
    <source>
        <dbReference type="SMART" id="SM01329"/>
    </source>
</evidence>
<sequence>MYKITTIPGDGIGKEVMKPTIEILETLNTQFEFIHKPAGAECYKEYGTNLPEDTIETTKKTDSTLFGAVTSIPQQKSAIVTLRRILDLYVNQRPIKSYTNPDINFTIIRENSEGLYSHLEVENPEKQEVSAYRKITYKGCERISEYAFNYAKKTGHKKVTASHKADLLPLTDGIFKDEFYKVATKYPQIKAEDYYIDTTAMYLITRPQDFDVIVTTNLFGDILSDEAGGLLGSLGLIPSANIGSNNGLFEPVHGSAPDIAGLNKANPIAMILSASLMLEFLNLTDEALKLQNAVYKVIDENKVKTPDMGGHSNTQQMADAILHKIE</sequence>
<dbReference type="PANTHER" id="PTHR11835">
    <property type="entry name" value="DECARBOXYLATING DEHYDROGENASES-ISOCITRATE, ISOPROPYLMALATE, TARTRATE"/>
    <property type="match status" value="1"/>
</dbReference>
<dbReference type="OrthoDB" id="6813at2157"/>
<dbReference type="InterPro" id="IPR019818">
    <property type="entry name" value="IsoCit/isopropylmalate_DH_CS"/>
</dbReference>